<proteinExistence type="predicted"/>
<name>A0ABP5EQ06_9ACTN</name>
<gene>
    <name evidence="1" type="ORF">GCM10009799_30860</name>
</gene>
<reference evidence="2" key="1">
    <citation type="journal article" date="2019" name="Int. J. Syst. Evol. Microbiol.">
        <title>The Global Catalogue of Microorganisms (GCM) 10K type strain sequencing project: providing services to taxonomists for standard genome sequencing and annotation.</title>
        <authorList>
            <consortium name="The Broad Institute Genomics Platform"/>
            <consortium name="The Broad Institute Genome Sequencing Center for Infectious Disease"/>
            <person name="Wu L."/>
            <person name="Ma J."/>
        </authorList>
    </citation>
    <scope>NUCLEOTIDE SEQUENCE [LARGE SCALE GENOMIC DNA]</scope>
    <source>
        <strain evidence="2">JCM 15313</strain>
    </source>
</reference>
<sequence length="72" mass="8052">MVHAVQDHIRRVAIHLGGQVDVEIRQYTRITNRKLSEVEVHPPDDHGRGAIAPIAEADMVFLELCHSDITCA</sequence>
<comment type="caution">
    <text evidence="1">The sequence shown here is derived from an EMBL/GenBank/DDBJ whole genome shotgun (WGS) entry which is preliminary data.</text>
</comment>
<dbReference type="EMBL" id="BAAAPC010000012">
    <property type="protein sequence ID" value="GAA2001465.1"/>
    <property type="molecule type" value="Genomic_DNA"/>
</dbReference>
<protein>
    <submittedName>
        <fullName evidence="1">Uncharacterized protein</fullName>
    </submittedName>
</protein>
<organism evidence="1 2">
    <name type="scientific">Nocardiopsis rhodophaea</name>
    <dbReference type="NCBI Taxonomy" id="280238"/>
    <lineage>
        <taxon>Bacteria</taxon>
        <taxon>Bacillati</taxon>
        <taxon>Actinomycetota</taxon>
        <taxon>Actinomycetes</taxon>
        <taxon>Streptosporangiales</taxon>
        <taxon>Nocardiopsidaceae</taxon>
        <taxon>Nocardiopsis</taxon>
    </lineage>
</organism>
<keyword evidence="2" id="KW-1185">Reference proteome</keyword>
<evidence type="ECO:0000313" key="2">
    <source>
        <dbReference type="Proteomes" id="UP001501585"/>
    </source>
</evidence>
<accession>A0ABP5EQ06</accession>
<dbReference type="Proteomes" id="UP001501585">
    <property type="component" value="Unassembled WGS sequence"/>
</dbReference>
<evidence type="ECO:0000313" key="1">
    <source>
        <dbReference type="EMBL" id="GAA2001465.1"/>
    </source>
</evidence>